<name>A0ABZ2M1C9_9BACT</name>
<accession>A0ABZ2M1C9</accession>
<keyword evidence="1" id="KW-0732">Signal</keyword>
<dbReference type="PROSITE" id="PS51257">
    <property type="entry name" value="PROKAR_LIPOPROTEIN"/>
    <property type="match status" value="1"/>
</dbReference>
<evidence type="ECO:0000313" key="2">
    <source>
        <dbReference type="EMBL" id="WXB17004.1"/>
    </source>
</evidence>
<dbReference type="Proteomes" id="UP001370348">
    <property type="component" value="Chromosome"/>
</dbReference>
<proteinExistence type="predicted"/>
<protein>
    <submittedName>
        <fullName evidence="2">Uncharacterized protein</fullName>
    </submittedName>
</protein>
<keyword evidence="3" id="KW-1185">Reference proteome</keyword>
<feature type="chain" id="PRO_5045820815" evidence="1">
    <location>
        <begin position="22"/>
        <end position="394"/>
    </location>
</feature>
<evidence type="ECO:0000313" key="3">
    <source>
        <dbReference type="Proteomes" id="UP001370348"/>
    </source>
</evidence>
<feature type="signal peptide" evidence="1">
    <location>
        <begin position="1"/>
        <end position="21"/>
    </location>
</feature>
<dbReference type="EMBL" id="CP089984">
    <property type="protein sequence ID" value="WXB17004.1"/>
    <property type="molecule type" value="Genomic_DNA"/>
</dbReference>
<evidence type="ECO:0000256" key="1">
    <source>
        <dbReference type="SAM" id="SignalP"/>
    </source>
</evidence>
<reference evidence="2 3" key="1">
    <citation type="submission" date="2021-12" db="EMBL/GenBank/DDBJ databases">
        <title>Discovery of the Pendulisporaceae a myxobacterial family with distinct sporulation behavior and unique specialized metabolism.</title>
        <authorList>
            <person name="Garcia R."/>
            <person name="Popoff A."/>
            <person name="Bader C.D."/>
            <person name="Loehr J."/>
            <person name="Walesch S."/>
            <person name="Walt C."/>
            <person name="Boldt J."/>
            <person name="Bunk B."/>
            <person name="Haeckl F.J.F.P.J."/>
            <person name="Gunesch A.P."/>
            <person name="Birkelbach J."/>
            <person name="Nuebel U."/>
            <person name="Pietschmann T."/>
            <person name="Bach T."/>
            <person name="Mueller R."/>
        </authorList>
    </citation>
    <scope>NUCLEOTIDE SEQUENCE [LARGE SCALE GENOMIC DNA]</scope>
    <source>
        <strain evidence="2 3">MSr11954</strain>
    </source>
</reference>
<gene>
    <name evidence="2" type="ORF">LZC94_06940</name>
</gene>
<dbReference type="RefSeq" id="WP_394826633.1">
    <property type="nucleotide sequence ID" value="NZ_CP089984.1"/>
</dbReference>
<sequence>MRFSYMRSATLSALAPFILLACGASSTDASSDVGDPGAAEQEVASGNLAAPKTSTFMVVAPPSAPSNARVFIGGTYNKLGVEIGPLETTGHWWDLVSYPLKTDTIQTLPPGLTTVQAGVFSVDIKNVPQPTLGISKTDTLTPYVNVYRIVNGVSKKINRDYLPLTSDGTETMAVLPGTYKIAYGYSEADGPIFDIAGGETKRIQAWDYAARRVAKVVAPPVRKFETVPCALVYAGATVQHYFLYYGRTHRMILPDGTSSAEFGVPAGSSYEYRLSMEGIYLTDDGALLEVPVPLGERGQGALPFRIGRVDVDDVAVPQSDGSTKMVRGTYQVFRKYGVDSGGRDLFSTANAACKRDSTFSTRTGVDLPPGRYKLVVSYRAADGTQKQNVSVVDL</sequence>
<organism evidence="2 3">
    <name type="scientific">Pendulispora albinea</name>
    <dbReference type="NCBI Taxonomy" id="2741071"/>
    <lineage>
        <taxon>Bacteria</taxon>
        <taxon>Pseudomonadati</taxon>
        <taxon>Myxococcota</taxon>
        <taxon>Myxococcia</taxon>
        <taxon>Myxococcales</taxon>
        <taxon>Sorangiineae</taxon>
        <taxon>Pendulisporaceae</taxon>
        <taxon>Pendulispora</taxon>
    </lineage>
</organism>